<feature type="domain" description="Ig-like" evidence="5">
    <location>
        <begin position="91"/>
        <end position="241"/>
    </location>
</feature>
<comment type="subcellular location">
    <subcellularLocation>
        <location evidence="1">Membrane</location>
        <topology evidence="1">Single-pass membrane protein</topology>
    </subcellularLocation>
</comment>
<feature type="compositionally biased region" description="Low complexity" evidence="4">
    <location>
        <begin position="165"/>
        <end position="186"/>
    </location>
</feature>
<feature type="domain" description="Ig-like" evidence="5">
    <location>
        <begin position="1"/>
        <end position="75"/>
    </location>
</feature>
<dbReference type="PANTHER" id="PTHR23278">
    <property type="entry name" value="SIDESTEP PROTEIN"/>
    <property type="match status" value="1"/>
</dbReference>
<feature type="domain" description="Ig-like" evidence="5">
    <location>
        <begin position="248"/>
        <end position="339"/>
    </location>
</feature>
<keyword evidence="3" id="KW-1015">Disulfide bond</keyword>
<gene>
    <name evidence="6" type="ORF">SK128_004911</name>
</gene>
<dbReference type="Proteomes" id="UP001381693">
    <property type="component" value="Unassembled WGS sequence"/>
</dbReference>
<dbReference type="InterPro" id="IPR007110">
    <property type="entry name" value="Ig-like_dom"/>
</dbReference>
<comment type="caution">
    <text evidence="6">The sequence shown here is derived from an EMBL/GenBank/DDBJ whole genome shotgun (WGS) entry which is preliminary data.</text>
</comment>
<proteinExistence type="predicted"/>
<dbReference type="GO" id="GO:0016020">
    <property type="term" value="C:membrane"/>
    <property type="evidence" value="ECO:0007669"/>
    <property type="project" value="UniProtKB-SubCell"/>
</dbReference>
<name>A0AAN8WX48_HALRR</name>
<organism evidence="6 7">
    <name type="scientific">Halocaridina rubra</name>
    <name type="common">Hawaiian red shrimp</name>
    <dbReference type="NCBI Taxonomy" id="373956"/>
    <lineage>
        <taxon>Eukaryota</taxon>
        <taxon>Metazoa</taxon>
        <taxon>Ecdysozoa</taxon>
        <taxon>Arthropoda</taxon>
        <taxon>Crustacea</taxon>
        <taxon>Multicrustacea</taxon>
        <taxon>Malacostraca</taxon>
        <taxon>Eumalacostraca</taxon>
        <taxon>Eucarida</taxon>
        <taxon>Decapoda</taxon>
        <taxon>Pleocyemata</taxon>
        <taxon>Caridea</taxon>
        <taxon>Atyoidea</taxon>
        <taxon>Atyidae</taxon>
        <taxon>Halocaridina</taxon>
    </lineage>
</organism>
<evidence type="ECO:0000259" key="5">
    <source>
        <dbReference type="PROSITE" id="PS50835"/>
    </source>
</evidence>
<dbReference type="AlphaFoldDB" id="A0AAN8WX48"/>
<dbReference type="Pfam" id="PF08205">
    <property type="entry name" value="C2-set_2"/>
    <property type="match status" value="1"/>
</dbReference>
<keyword evidence="7" id="KW-1185">Reference proteome</keyword>
<protein>
    <recommendedName>
        <fullName evidence="5">Ig-like domain-containing protein</fullName>
    </recommendedName>
</protein>
<dbReference type="EMBL" id="JAXCGZ010011884">
    <property type="protein sequence ID" value="KAK7073996.1"/>
    <property type="molecule type" value="Genomic_DNA"/>
</dbReference>
<evidence type="ECO:0000313" key="6">
    <source>
        <dbReference type="EMBL" id="KAK7073996.1"/>
    </source>
</evidence>
<dbReference type="PROSITE" id="PS50835">
    <property type="entry name" value="IG_LIKE"/>
    <property type="match status" value="4"/>
</dbReference>
<dbReference type="InterPro" id="IPR013783">
    <property type="entry name" value="Ig-like_fold"/>
</dbReference>
<reference evidence="6 7" key="1">
    <citation type="submission" date="2023-11" db="EMBL/GenBank/DDBJ databases">
        <title>Halocaridina rubra genome assembly.</title>
        <authorList>
            <person name="Smith C."/>
        </authorList>
    </citation>
    <scope>NUCLEOTIDE SEQUENCE [LARGE SCALE GENOMIC DNA]</scope>
    <source>
        <strain evidence="6">EP-1</strain>
        <tissue evidence="6">Whole</tissue>
    </source>
</reference>
<evidence type="ECO:0000256" key="3">
    <source>
        <dbReference type="ARBA" id="ARBA00023157"/>
    </source>
</evidence>
<dbReference type="InterPro" id="IPR036179">
    <property type="entry name" value="Ig-like_dom_sf"/>
</dbReference>
<dbReference type="SUPFAM" id="SSF48726">
    <property type="entry name" value="Immunoglobulin"/>
    <property type="match status" value="3"/>
</dbReference>
<feature type="region of interest" description="Disordered" evidence="4">
    <location>
        <begin position="154"/>
        <end position="196"/>
    </location>
</feature>
<dbReference type="Gene3D" id="2.60.40.10">
    <property type="entry name" value="Immunoglobulins"/>
    <property type="match status" value="4"/>
</dbReference>
<evidence type="ECO:0000256" key="4">
    <source>
        <dbReference type="SAM" id="MobiDB-lite"/>
    </source>
</evidence>
<evidence type="ECO:0000256" key="1">
    <source>
        <dbReference type="ARBA" id="ARBA00004167"/>
    </source>
</evidence>
<keyword evidence="2" id="KW-0472">Membrane</keyword>
<evidence type="ECO:0000313" key="7">
    <source>
        <dbReference type="Proteomes" id="UP001381693"/>
    </source>
</evidence>
<evidence type="ECO:0000256" key="2">
    <source>
        <dbReference type="ARBA" id="ARBA00023136"/>
    </source>
</evidence>
<sequence>MHCRKNLRLNYDMRPGAGRSHWMDDSVLGSRALLDVTVTPAELLITDVKASDAGLYKCRVDFRRQPTKTTRVSLSVLIPPRRVFLVSNGVPVTTVIGPFREGDKTSLTCVSQGGWPRPRVLWYMEGRLIDADIDQVLQADGLVEPEPNSKVFLPRSARTLHVPQSSNNPNSIRKSKSSNNSISIEKPTSIRGPQKLPQELQHYSVENTITLGPLRRSDLKKLVTCESSNTNLTSPTTAAVMIDMNLEPLSVEVFGPEEPLSSGKEYELICEVVGSRPPPSITWWKTAVRVHGSRERTAGDGNTTSSTLAINPVPLDDRSSITCRAENPATNSVLEQSISLTVYYIPETQISLGSSLDSQNIKEGDDVYFECAIQANPRAYKVVWKHNQTKKAVFLSTDPGEGKNTEEKYDIYRRHKSPYKSVGRVKA</sequence>
<dbReference type="PANTHER" id="PTHR23278:SF25">
    <property type="entry name" value="GH14967P"/>
    <property type="match status" value="1"/>
</dbReference>
<dbReference type="InterPro" id="IPR013162">
    <property type="entry name" value="CD80_C2-set"/>
</dbReference>
<dbReference type="SMART" id="SM00409">
    <property type="entry name" value="IG"/>
    <property type="match status" value="3"/>
</dbReference>
<feature type="domain" description="Ig-like" evidence="5">
    <location>
        <begin position="346"/>
        <end position="387"/>
    </location>
</feature>
<dbReference type="InterPro" id="IPR003599">
    <property type="entry name" value="Ig_sub"/>
</dbReference>
<accession>A0AAN8WX48</accession>